<protein>
    <submittedName>
        <fullName evidence="5">Peptidase M16</fullName>
    </submittedName>
</protein>
<comment type="caution">
    <text evidence="5">The sequence shown here is derived from an EMBL/GenBank/DDBJ whole genome shotgun (WGS) entry which is preliminary data.</text>
</comment>
<gene>
    <name evidence="5" type="ORF">PT85_15205</name>
</gene>
<dbReference type="SUPFAM" id="SSF63411">
    <property type="entry name" value="LuxS/MPP-like metallohydrolase"/>
    <property type="match status" value="2"/>
</dbReference>
<sequence length="476" mass="50820">MKSLVSRSLCGLLALALLGGCASGTEPRLASLAALKDEAPARRDLDIQQWRTAEGAKVLFVEARELPMFDLRLTFAAGSSQDRGVHGLALLTNAMLNEGIRGQDADAIAAGFESLGAEFGNGAYRDMAVASLRSLSDPARREPALTLFADVVGRPTFPNDALSRIRNQLLSGIEFNKKNPGKLASQALFEELYGAHPYAHPSEGTARSLNGIRQAQLRDFHRRAYTASNAVIALVGDLSRSEAEAIAAQVSQALPKGPARPRTAEPVAPAPGHRHVEFPSNQTHLQIAQLGIARGNPDYAALYLGNQVLGGGGFGSRLMEEVREKRGLTYGIYSGFSPMQARGPFMISMQTRADYSEGSLALIKELVRQFLAEGPSETELQQAKRELAGSFPLSTASNAAIVGQLGAIGFYDLPLDHLERFVEEVQGLSAEQVKAAMNRHLDPDAFVVVTVGPTVAQSELPPPTGSTQPQPAGVPH</sequence>
<organism evidence="5 6">
    <name type="scientific">Pseudomonas flexibilis</name>
    <dbReference type="NCBI Taxonomy" id="706570"/>
    <lineage>
        <taxon>Bacteria</taxon>
        <taxon>Pseudomonadati</taxon>
        <taxon>Pseudomonadota</taxon>
        <taxon>Gammaproteobacteria</taxon>
        <taxon>Pseudomonadales</taxon>
        <taxon>Pseudomonadaceae</taxon>
        <taxon>Pseudomonas</taxon>
    </lineage>
</organism>
<feature type="domain" description="Peptidase M16 N-terminal" evidence="3">
    <location>
        <begin position="71"/>
        <end position="204"/>
    </location>
</feature>
<accession>A0A0B3BWR2</accession>
<evidence type="ECO:0000313" key="5">
    <source>
        <dbReference type="EMBL" id="KHO63837.1"/>
    </source>
</evidence>
<proteinExistence type="predicted"/>
<dbReference type="OrthoDB" id="9811314at2"/>
<keyword evidence="6" id="KW-1185">Reference proteome</keyword>
<dbReference type="Pfam" id="PF00675">
    <property type="entry name" value="Peptidase_M16"/>
    <property type="match status" value="1"/>
</dbReference>
<dbReference type="PANTHER" id="PTHR11851">
    <property type="entry name" value="METALLOPROTEASE"/>
    <property type="match status" value="1"/>
</dbReference>
<feature type="chain" id="PRO_5002098565" evidence="2">
    <location>
        <begin position="25"/>
        <end position="476"/>
    </location>
</feature>
<dbReference type="AlphaFoldDB" id="A0A0B3BWR2"/>
<dbReference type="Gene3D" id="3.30.830.10">
    <property type="entry name" value="Metalloenzyme, LuxS/M16 peptidase-like"/>
    <property type="match status" value="2"/>
</dbReference>
<dbReference type="InterPro" id="IPR007863">
    <property type="entry name" value="Peptidase_M16_C"/>
</dbReference>
<reference evidence="5 6" key="1">
    <citation type="submission" date="2014-11" db="EMBL/GenBank/DDBJ databases">
        <title>Genome sequence of Pseudomonas tuomuerensis JCM 14085.</title>
        <authorList>
            <person name="Shin S.-K."/>
            <person name="Yi H."/>
        </authorList>
    </citation>
    <scope>NUCLEOTIDE SEQUENCE [LARGE SCALE GENOMIC DNA]</scope>
    <source>
        <strain evidence="5 6">JCM 14085</strain>
    </source>
</reference>
<dbReference type="Proteomes" id="UP000030980">
    <property type="component" value="Unassembled WGS sequence"/>
</dbReference>
<dbReference type="RefSeq" id="WP_039607141.1">
    <property type="nucleotide sequence ID" value="NZ_FMUP01000004.1"/>
</dbReference>
<keyword evidence="2" id="KW-0732">Signal</keyword>
<dbReference type="EMBL" id="JTAK01000006">
    <property type="protein sequence ID" value="KHO63837.1"/>
    <property type="molecule type" value="Genomic_DNA"/>
</dbReference>
<dbReference type="InterPro" id="IPR050361">
    <property type="entry name" value="MPP/UQCRC_Complex"/>
</dbReference>
<evidence type="ECO:0000313" key="6">
    <source>
        <dbReference type="Proteomes" id="UP000030980"/>
    </source>
</evidence>
<dbReference type="Pfam" id="PF05193">
    <property type="entry name" value="Peptidase_M16_C"/>
    <property type="match status" value="1"/>
</dbReference>
<name>A0A0B3BWR2_9PSED</name>
<dbReference type="STRING" id="706570.PT85_15205"/>
<dbReference type="PROSITE" id="PS51257">
    <property type="entry name" value="PROKAR_LIPOPROTEIN"/>
    <property type="match status" value="1"/>
</dbReference>
<evidence type="ECO:0000259" key="4">
    <source>
        <dbReference type="Pfam" id="PF05193"/>
    </source>
</evidence>
<feature type="domain" description="Peptidase M16 C-terminal" evidence="4">
    <location>
        <begin position="214"/>
        <end position="387"/>
    </location>
</feature>
<feature type="signal peptide" evidence="2">
    <location>
        <begin position="1"/>
        <end position="24"/>
    </location>
</feature>
<evidence type="ECO:0000256" key="1">
    <source>
        <dbReference type="SAM" id="MobiDB-lite"/>
    </source>
</evidence>
<dbReference type="PANTHER" id="PTHR11851:SF224">
    <property type="entry name" value="PROCESSING PROTEASE"/>
    <property type="match status" value="1"/>
</dbReference>
<dbReference type="GO" id="GO:0046872">
    <property type="term" value="F:metal ion binding"/>
    <property type="evidence" value="ECO:0007669"/>
    <property type="project" value="InterPro"/>
</dbReference>
<dbReference type="InterPro" id="IPR011249">
    <property type="entry name" value="Metalloenz_LuxS/M16"/>
</dbReference>
<dbReference type="InterPro" id="IPR011765">
    <property type="entry name" value="Pept_M16_N"/>
</dbReference>
<evidence type="ECO:0000256" key="2">
    <source>
        <dbReference type="SAM" id="SignalP"/>
    </source>
</evidence>
<evidence type="ECO:0000259" key="3">
    <source>
        <dbReference type="Pfam" id="PF00675"/>
    </source>
</evidence>
<feature type="region of interest" description="Disordered" evidence="1">
    <location>
        <begin position="457"/>
        <end position="476"/>
    </location>
</feature>